<protein>
    <recommendedName>
        <fullName evidence="4">Putative glutamate--cysteine ligase 2</fullName>
        <ecNumber evidence="4">6.3.2.2</ecNumber>
    </recommendedName>
    <alternativeName>
        <fullName evidence="4">Gamma-glutamylcysteine synthetase 2</fullName>
        <shortName evidence="4">GCS 2</shortName>
        <shortName evidence="4">Gamma-GCS 2</shortName>
    </alternativeName>
</protein>
<evidence type="ECO:0000313" key="6">
    <source>
        <dbReference type="Proteomes" id="UP001296873"/>
    </source>
</evidence>
<dbReference type="PANTHER" id="PTHR36510:SF1">
    <property type="entry name" value="GLUTAMATE--CYSTEINE LIGASE 2-RELATED"/>
    <property type="match status" value="1"/>
</dbReference>
<comment type="function">
    <text evidence="4">ATP-dependent carboxylate-amine ligase which exhibits weak glutamate--cysteine ligase activity.</text>
</comment>
<dbReference type="GO" id="GO:0016874">
    <property type="term" value="F:ligase activity"/>
    <property type="evidence" value="ECO:0007669"/>
    <property type="project" value="UniProtKB-KW"/>
</dbReference>
<dbReference type="NCBIfam" id="NF010039">
    <property type="entry name" value="PRK13515.1"/>
    <property type="match status" value="1"/>
</dbReference>
<dbReference type="EMBL" id="NRRL01000064">
    <property type="protein sequence ID" value="MBK1669857.1"/>
    <property type="molecule type" value="Genomic_DNA"/>
</dbReference>
<proteinExistence type="inferred from homology"/>
<name>A0ABS1DID1_9PROT</name>
<evidence type="ECO:0000256" key="4">
    <source>
        <dbReference type="HAMAP-Rule" id="MF_01609"/>
    </source>
</evidence>
<evidence type="ECO:0000256" key="3">
    <source>
        <dbReference type="ARBA" id="ARBA00022840"/>
    </source>
</evidence>
<evidence type="ECO:0000256" key="2">
    <source>
        <dbReference type="ARBA" id="ARBA00022741"/>
    </source>
</evidence>
<comment type="catalytic activity">
    <reaction evidence="4">
        <text>L-cysteine + L-glutamate + ATP = gamma-L-glutamyl-L-cysteine + ADP + phosphate + H(+)</text>
        <dbReference type="Rhea" id="RHEA:13285"/>
        <dbReference type="ChEBI" id="CHEBI:15378"/>
        <dbReference type="ChEBI" id="CHEBI:29985"/>
        <dbReference type="ChEBI" id="CHEBI:30616"/>
        <dbReference type="ChEBI" id="CHEBI:35235"/>
        <dbReference type="ChEBI" id="CHEBI:43474"/>
        <dbReference type="ChEBI" id="CHEBI:58173"/>
        <dbReference type="ChEBI" id="CHEBI:456216"/>
        <dbReference type="EC" id="6.3.2.2"/>
    </reaction>
</comment>
<accession>A0ABS1DID1</accession>
<sequence length="378" mass="43396">MSQTVPSFTMGMEEEYLLVERQSRDLVTEVPDELMAECERRLKGRVSPEFLRCQIEVGTGVNDTLHGCRDELRELRRTVAEVVSDYGLSPVAASTHPFAAWTSQKHTDKERYNVLARDMQAVARRMIICAMHVHVGIDDDELRMDLMGQAAYFLPHLLALSTSSPFWRGENTGLKSYRLAVFDELPRTGLPEMFDSWAEYQRHLDIMVKAGLIEDASKIWWDVRPSARFPTLELRIPDVTPRLDDGICIAAIFVCVLRMLYRLKRNNQRWRRYSNMLVRENRWRAQRYGFDEGLVDFGRGELLPYSELLEELIDLIRPEAEEMGVLAEVTHAREIVRRGTSAHRQLQVYSEALAEGADRHAALQQVVDMLAGETLVGV</sequence>
<dbReference type="EC" id="6.3.2.2" evidence="4"/>
<dbReference type="InterPro" id="IPR050141">
    <property type="entry name" value="GCL_type2/YbdK_subfam"/>
</dbReference>
<reference evidence="5 6" key="1">
    <citation type="journal article" date="2020" name="Microorganisms">
        <title>Osmotic Adaptation and Compatible Solute Biosynthesis of Phototrophic Bacteria as Revealed from Genome Analyses.</title>
        <authorList>
            <person name="Imhoff J.F."/>
            <person name="Rahn T."/>
            <person name="Kunzel S."/>
            <person name="Keller A."/>
            <person name="Neulinger S.C."/>
        </authorList>
    </citation>
    <scope>NUCLEOTIDE SEQUENCE [LARGE SCALE GENOMIC DNA]</scope>
    <source>
        <strain evidence="5 6">DSM 9895</strain>
    </source>
</reference>
<keyword evidence="1 4" id="KW-0436">Ligase</keyword>
<dbReference type="SUPFAM" id="SSF55931">
    <property type="entry name" value="Glutamine synthetase/guanido kinase"/>
    <property type="match status" value="1"/>
</dbReference>
<evidence type="ECO:0000313" key="5">
    <source>
        <dbReference type="EMBL" id="MBK1669857.1"/>
    </source>
</evidence>
<keyword evidence="2 4" id="KW-0547">Nucleotide-binding</keyword>
<comment type="similarity">
    <text evidence="4">Belongs to the glutamate--cysteine ligase type 2 family. YbdK subfamily.</text>
</comment>
<dbReference type="NCBIfam" id="TIGR02050">
    <property type="entry name" value="gshA_cyan_rel"/>
    <property type="match status" value="1"/>
</dbReference>
<keyword evidence="3 4" id="KW-0067">ATP-binding</keyword>
<gene>
    <name evidence="5" type="ORF">CKO28_17615</name>
</gene>
<dbReference type="Gene3D" id="3.30.590.20">
    <property type="match status" value="1"/>
</dbReference>
<dbReference type="Pfam" id="PF04107">
    <property type="entry name" value="GCS2"/>
    <property type="match status" value="1"/>
</dbReference>
<dbReference type="HAMAP" id="MF_01609">
    <property type="entry name" value="Glu_cys_ligase_2"/>
    <property type="match status" value="1"/>
</dbReference>
<dbReference type="PANTHER" id="PTHR36510">
    <property type="entry name" value="GLUTAMATE--CYSTEINE LIGASE 2-RELATED"/>
    <property type="match status" value="1"/>
</dbReference>
<dbReference type="InterPro" id="IPR006336">
    <property type="entry name" value="GCS2"/>
</dbReference>
<dbReference type="InterPro" id="IPR014746">
    <property type="entry name" value="Gln_synth/guanido_kin_cat_dom"/>
</dbReference>
<dbReference type="Proteomes" id="UP001296873">
    <property type="component" value="Unassembled WGS sequence"/>
</dbReference>
<dbReference type="RefSeq" id="WP_200342199.1">
    <property type="nucleotide sequence ID" value="NZ_NRRL01000064.1"/>
</dbReference>
<evidence type="ECO:0000256" key="1">
    <source>
        <dbReference type="ARBA" id="ARBA00022598"/>
    </source>
</evidence>
<keyword evidence="6" id="KW-1185">Reference proteome</keyword>
<dbReference type="InterPro" id="IPR011793">
    <property type="entry name" value="YbdK"/>
</dbReference>
<comment type="caution">
    <text evidence="5">The sequence shown here is derived from an EMBL/GenBank/DDBJ whole genome shotgun (WGS) entry which is preliminary data.</text>
</comment>
<organism evidence="5 6">
    <name type="scientific">Rhodovibrio sodomensis</name>
    <dbReference type="NCBI Taxonomy" id="1088"/>
    <lineage>
        <taxon>Bacteria</taxon>
        <taxon>Pseudomonadati</taxon>
        <taxon>Pseudomonadota</taxon>
        <taxon>Alphaproteobacteria</taxon>
        <taxon>Rhodospirillales</taxon>
        <taxon>Rhodovibrionaceae</taxon>
        <taxon>Rhodovibrio</taxon>
    </lineage>
</organism>